<dbReference type="GO" id="GO:0004382">
    <property type="term" value="F:GDP phosphatase activity"/>
    <property type="evidence" value="ECO:0007669"/>
    <property type="project" value="TreeGrafter"/>
</dbReference>
<feature type="binding site" evidence="4">
    <location>
        <begin position="259"/>
        <end position="263"/>
    </location>
    <ligand>
        <name>ATP</name>
        <dbReference type="ChEBI" id="CHEBI:30616"/>
    </ligand>
</feature>
<comment type="caution">
    <text evidence="8">The sequence shown here is derived from an EMBL/GenBank/DDBJ whole genome shotgun (WGS) entry which is preliminary data.</text>
</comment>
<dbReference type="EMBL" id="MCFE01000150">
    <property type="protein sequence ID" value="ORX96619.1"/>
    <property type="molecule type" value="Genomic_DNA"/>
</dbReference>
<comment type="similarity">
    <text evidence="1 5">Belongs to the GDA1/CD39 NTPase family.</text>
</comment>
<evidence type="ECO:0000313" key="9">
    <source>
        <dbReference type="Proteomes" id="UP000193498"/>
    </source>
</evidence>
<keyword evidence="7" id="KW-0812">Transmembrane</keyword>
<dbReference type="InParanoid" id="A0A1Y1YF43"/>
<gene>
    <name evidence="8" type="ORF">K493DRAFT_314418</name>
</gene>
<evidence type="ECO:0000313" key="8">
    <source>
        <dbReference type="EMBL" id="ORX96619.1"/>
    </source>
</evidence>
<keyword evidence="2 5" id="KW-0378">Hydrolase</keyword>
<dbReference type="Pfam" id="PF01150">
    <property type="entry name" value="GDA1_CD39"/>
    <property type="match status" value="1"/>
</dbReference>
<protein>
    <recommendedName>
        <fullName evidence="10">Nucleoside phosphatase GDA1/CD39</fullName>
    </recommendedName>
</protein>
<dbReference type="GO" id="GO:0017111">
    <property type="term" value="F:ribonucleoside triphosphate phosphatase activity"/>
    <property type="evidence" value="ECO:0007669"/>
    <property type="project" value="TreeGrafter"/>
</dbReference>
<dbReference type="GO" id="GO:0005524">
    <property type="term" value="F:ATP binding"/>
    <property type="evidence" value="ECO:0007669"/>
    <property type="project" value="UniProtKB-KW"/>
</dbReference>
<dbReference type="AlphaFoldDB" id="A0A1Y1YF43"/>
<keyword evidence="4" id="KW-0067">ATP-binding</keyword>
<dbReference type="InterPro" id="IPR000407">
    <property type="entry name" value="GDA1_CD39_NTPase"/>
</dbReference>
<evidence type="ECO:0000256" key="1">
    <source>
        <dbReference type="ARBA" id="ARBA00009283"/>
    </source>
</evidence>
<dbReference type="PROSITE" id="PS01238">
    <property type="entry name" value="GDA1_CD39_NTPASE"/>
    <property type="match status" value="1"/>
</dbReference>
<feature type="region of interest" description="Disordered" evidence="6">
    <location>
        <begin position="612"/>
        <end position="634"/>
    </location>
</feature>
<dbReference type="Gene3D" id="3.30.420.40">
    <property type="match status" value="1"/>
</dbReference>
<keyword evidence="7" id="KW-1133">Transmembrane helix</keyword>
<sequence>MSLPLYSQSSNEPRSLRRWWRKLGRQHRRSTCLLYLLILLFIILLFAFILDPSVVHWFRDLFSTLPYQSDHPIPVPIQKEDWYANRNFAVMIDAGSSGSRVQVYSWKDIGPSDGVISASTLPIVEKGDQTGDRWQHKEEPGISSYGDNPEDVGSHLKPLLDFAASVVPSEKIAYTPVYLKATAGMRLLSESKQMAVLDEACSYIKGSYEFKIDQCNSHVQIISGETEGIYGWIAINYLMGGFESESAASNTFGFLDMGGASTQIAFEPRGEVAKEHANDLSNIKLRKLDGSILEYNVYVTTFLGYGTNEARNRYLDALIEEHPNEHAIEEPCLPIGFRKEYSQYPNVVFEGTGSFSNCLFKSLPLLNKTVECKVEPCLFNGVHTPTLDYSVHQFVGVSEYWYSSHDILGLGGQYDYVEFERRASKFCATTWDEMVEGLEQTNVYAPSVDEERLEKQCFKSAWLVNILHEGLGLPRITDPDGSKVNIEIVEEKKRANFQSIDTVNNFPISWTLGAVLLEGVSGSIHRAPESIATPINNPPKEHPPPTNGTHLPTILKRALLLLSVLGVVFVVYQKVIKKKPLKIPSRHEIINLDSFRPRIFSMTQYRRVDDMEEGRDETMGSMSNPETPLPSNLAMQKPMAADGMTSRNSAVNLVALGIERPSSSLKRRKEIGDTEGMDNKGGPEVSVAIGYHSRNVSSTSLAPSRRNSDTEN</sequence>
<dbReference type="GO" id="GO:0005794">
    <property type="term" value="C:Golgi apparatus"/>
    <property type="evidence" value="ECO:0007669"/>
    <property type="project" value="TreeGrafter"/>
</dbReference>
<dbReference type="PANTHER" id="PTHR11782:SF121">
    <property type="entry name" value="NUCLEOSIDE-DIPHOSPHATASE MIG-23"/>
    <property type="match status" value="1"/>
</dbReference>
<dbReference type="CDD" id="cd24039">
    <property type="entry name" value="ASKHA_NBD_YND1-like"/>
    <property type="match status" value="1"/>
</dbReference>
<keyword evidence="7" id="KW-0472">Membrane</keyword>
<evidence type="ECO:0000256" key="7">
    <source>
        <dbReference type="SAM" id="Phobius"/>
    </source>
</evidence>
<organism evidence="8 9">
    <name type="scientific">Basidiobolus meristosporus CBS 931.73</name>
    <dbReference type="NCBI Taxonomy" id="1314790"/>
    <lineage>
        <taxon>Eukaryota</taxon>
        <taxon>Fungi</taxon>
        <taxon>Fungi incertae sedis</taxon>
        <taxon>Zoopagomycota</taxon>
        <taxon>Entomophthoromycotina</taxon>
        <taxon>Basidiobolomycetes</taxon>
        <taxon>Basidiobolales</taxon>
        <taxon>Basidiobolaceae</taxon>
        <taxon>Basidiobolus</taxon>
    </lineage>
</organism>
<feature type="region of interest" description="Disordered" evidence="6">
    <location>
        <begin position="665"/>
        <end position="712"/>
    </location>
</feature>
<feature type="transmembrane region" description="Helical" evidence="7">
    <location>
        <begin position="32"/>
        <end position="50"/>
    </location>
</feature>
<name>A0A1Y1YF43_9FUNG</name>
<dbReference type="OrthoDB" id="6372431at2759"/>
<keyword evidence="9" id="KW-1185">Reference proteome</keyword>
<feature type="active site" description="Proton acceptor" evidence="3">
    <location>
        <position position="227"/>
    </location>
</feature>
<dbReference type="Gene3D" id="3.30.420.150">
    <property type="entry name" value="Exopolyphosphatase. Domain 2"/>
    <property type="match status" value="1"/>
</dbReference>
<accession>A0A1Y1YF43</accession>
<proteinExistence type="inferred from homology"/>
<dbReference type="STRING" id="1314790.A0A1Y1YF43"/>
<keyword evidence="4" id="KW-0547">Nucleotide-binding</keyword>
<evidence type="ECO:0000256" key="3">
    <source>
        <dbReference type="PIRSR" id="PIRSR600407-1"/>
    </source>
</evidence>
<evidence type="ECO:0000256" key="6">
    <source>
        <dbReference type="SAM" id="MobiDB-lite"/>
    </source>
</evidence>
<dbReference type="Proteomes" id="UP000193498">
    <property type="component" value="Unassembled WGS sequence"/>
</dbReference>
<feature type="compositionally biased region" description="Polar residues" evidence="6">
    <location>
        <begin position="620"/>
        <end position="634"/>
    </location>
</feature>
<reference evidence="8 9" key="1">
    <citation type="submission" date="2016-07" db="EMBL/GenBank/DDBJ databases">
        <title>Pervasive Adenine N6-methylation of Active Genes in Fungi.</title>
        <authorList>
            <consortium name="DOE Joint Genome Institute"/>
            <person name="Mondo S.J."/>
            <person name="Dannebaum R.O."/>
            <person name="Kuo R.C."/>
            <person name="Labutti K."/>
            <person name="Haridas S."/>
            <person name="Kuo A."/>
            <person name="Salamov A."/>
            <person name="Ahrendt S.R."/>
            <person name="Lipzen A."/>
            <person name="Sullivan W."/>
            <person name="Andreopoulos W.B."/>
            <person name="Clum A."/>
            <person name="Lindquist E."/>
            <person name="Daum C."/>
            <person name="Ramamoorthy G.K."/>
            <person name="Gryganskyi A."/>
            <person name="Culley D."/>
            <person name="Magnuson J.K."/>
            <person name="James T.Y."/>
            <person name="O'Malley M.A."/>
            <person name="Stajich J.E."/>
            <person name="Spatafora J.W."/>
            <person name="Visel A."/>
            <person name="Grigoriev I.V."/>
        </authorList>
    </citation>
    <scope>NUCLEOTIDE SEQUENCE [LARGE SCALE GENOMIC DNA]</scope>
    <source>
        <strain evidence="8 9">CBS 931.73</strain>
    </source>
</reference>
<dbReference type="GO" id="GO:0006256">
    <property type="term" value="P:UDP catabolic process"/>
    <property type="evidence" value="ECO:0007669"/>
    <property type="project" value="TreeGrafter"/>
</dbReference>
<dbReference type="GO" id="GO:0016020">
    <property type="term" value="C:membrane"/>
    <property type="evidence" value="ECO:0007669"/>
    <property type="project" value="TreeGrafter"/>
</dbReference>
<dbReference type="GO" id="GO:0046036">
    <property type="term" value="P:CTP metabolic process"/>
    <property type="evidence" value="ECO:0007669"/>
    <property type="project" value="TreeGrafter"/>
</dbReference>
<dbReference type="GO" id="GO:0045134">
    <property type="term" value="F:UDP phosphatase activity"/>
    <property type="evidence" value="ECO:0007669"/>
    <property type="project" value="TreeGrafter"/>
</dbReference>
<evidence type="ECO:0000256" key="2">
    <source>
        <dbReference type="ARBA" id="ARBA00022801"/>
    </source>
</evidence>
<dbReference type="FunCoup" id="A0A1Y1YF43">
    <property type="interactions" value="343"/>
</dbReference>
<evidence type="ECO:0000256" key="4">
    <source>
        <dbReference type="PIRSR" id="PIRSR600407-2"/>
    </source>
</evidence>
<dbReference type="PANTHER" id="PTHR11782">
    <property type="entry name" value="ADENOSINE/GUANOSINE DIPHOSPHATASE"/>
    <property type="match status" value="1"/>
</dbReference>
<evidence type="ECO:0008006" key="10">
    <source>
        <dbReference type="Google" id="ProtNLM"/>
    </source>
</evidence>
<evidence type="ECO:0000256" key="5">
    <source>
        <dbReference type="RuleBase" id="RU003833"/>
    </source>
</evidence>